<evidence type="ECO:0000313" key="5">
    <source>
        <dbReference type="Proteomes" id="UP000533533"/>
    </source>
</evidence>
<feature type="chain" id="PRO_5045596208" evidence="2">
    <location>
        <begin position="27"/>
        <end position="278"/>
    </location>
</feature>
<evidence type="ECO:0000256" key="2">
    <source>
        <dbReference type="SAM" id="SignalP"/>
    </source>
</evidence>
<organism evidence="4 5">
    <name type="scientific">Paraburkholderia silvatlantica</name>
    <dbReference type="NCBI Taxonomy" id="321895"/>
    <lineage>
        <taxon>Bacteria</taxon>
        <taxon>Pseudomonadati</taxon>
        <taxon>Pseudomonadota</taxon>
        <taxon>Betaproteobacteria</taxon>
        <taxon>Burkholderiales</taxon>
        <taxon>Burkholderiaceae</taxon>
        <taxon>Paraburkholderia</taxon>
    </lineage>
</organism>
<dbReference type="PANTHER" id="PTHR35936:SF19">
    <property type="entry name" value="AMINO-ACID-BINDING PROTEIN YXEM-RELATED"/>
    <property type="match status" value="1"/>
</dbReference>
<protein>
    <submittedName>
        <fullName evidence="4">Polar amino acid transport system substrate-binding protein</fullName>
    </submittedName>
</protein>
<dbReference type="EMBL" id="JACHVZ010000006">
    <property type="protein sequence ID" value="MBB2927892.1"/>
    <property type="molecule type" value="Genomic_DNA"/>
</dbReference>
<dbReference type="PANTHER" id="PTHR35936">
    <property type="entry name" value="MEMBRANE-BOUND LYTIC MUREIN TRANSGLYCOSYLASE F"/>
    <property type="match status" value="1"/>
</dbReference>
<dbReference type="Proteomes" id="UP000533533">
    <property type="component" value="Unassembled WGS sequence"/>
</dbReference>
<accession>A0ABR6FKD6</accession>
<reference evidence="4 5" key="1">
    <citation type="submission" date="2020-08" db="EMBL/GenBank/DDBJ databases">
        <title>Genomic Encyclopedia of Type Strains, Phase IV (KMG-V): Genome sequencing to study the core and pangenomes of soil and plant-associated prokaryotes.</title>
        <authorList>
            <person name="Whitman W."/>
        </authorList>
    </citation>
    <scope>NUCLEOTIDE SEQUENCE [LARGE SCALE GENOMIC DNA]</scope>
    <source>
        <strain evidence="4 5">SRMrh-85</strain>
    </source>
</reference>
<sequence>MTSPMRRLSFALVGLYFAGLGATAHAESCKPAHQFETIRPGTLSVAVWDFPPYSIPAGAQDIKGVDGEIVKRIAARECLKISVSVVDPAAVVQSVVSRRADIGLGDWYRTADRAKVLGLSGPMYLDQMAVISKQGVDTVGGIVGKRVGTVQGYLWTGDLQKLLGSALVVYPNPVAMAQDLAAGRIDAGTDSYAVSQYNQTKGGYPAMKIMLVKPDARVPATLEPGQTALLFTKTNAALGTALSANIEALRQSGEIARILKTYGLSASAAEVGAPRIIQ</sequence>
<evidence type="ECO:0000256" key="1">
    <source>
        <dbReference type="ARBA" id="ARBA00022729"/>
    </source>
</evidence>
<dbReference type="SUPFAM" id="SSF53850">
    <property type="entry name" value="Periplasmic binding protein-like II"/>
    <property type="match status" value="1"/>
</dbReference>
<gene>
    <name evidence="4" type="ORF">FHX59_002313</name>
</gene>
<dbReference type="InterPro" id="IPR001638">
    <property type="entry name" value="Solute-binding_3/MltF_N"/>
</dbReference>
<dbReference type="Pfam" id="PF00497">
    <property type="entry name" value="SBP_bac_3"/>
    <property type="match status" value="1"/>
</dbReference>
<dbReference type="RefSeq" id="WP_110386479.1">
    <property type="nucleotide sequence ID" value="NZ_JACHVZ010000006.1"/>
</dbReference>
<keyword evidence="1 2" id="KW-0732">Signal</keyword>
<evidence type="ECO:0000259" key="3">
    <source>
        <dbReference type="SMART" id="SM00062"/>
    </source>
</evidence>
<evidence type="ECO:0000313" key="4">
    <source>
        <dbReference type="EMBL" id="MBB2927892.1"/>
    </source>
</evidence>
<name>A0ABR6FKD6_9BURK</name>
<dbReference type="SMART" id="SM00062">
    <property type="entry name" value="PBPb"/>
    <property type="match status" value="1"/>
</dbReference>
<comment type="caution">
    <text evidence="4">The sequence shown here is derived from an EMBL/GenBank/DDBJ whole genome shotgun (WGS) entry which is preliminary data.</text>
</comment>
<keyword evidence="5" id="KW-1185">Reference proteome</keyword>
<feature type="signal peptide" evidence="2">
    <location>
        <begin position="1"/>
        <end position="26"/>
    </location>
</feature>
<dbReference type="Gene3D" id="3.40.190.10">
    <property type="entry name" value="Periplasmic binding protein-like II"/>
    <property type="match status" value="2"/>
</dbReference>
<feature type="domain" description="Solute-binding protein family 3/N-terminal" evidence="3">
    <location>
        <begin position="42"/>
        <end position="266"/>
    </location>
</feature>
<proteinExistence type="predicted"/>